<comment type="cofactor">
    <cofactor evidence="1">
        <name>Mg(2+)</name>
        <dbReference type="ChEBI" id="CHEBI:18420"/>
    </cofactor>
</comment>
<dbReference type="InterPro" id="IPR020084">
    <property type="entry name" value="NUDIX_hydrolase_CS"/>
</dbReference>
<evidence type="ECO:0000313" key="4">
    <source>
        <dbReference type="EMBL" id="AGL61955.1"/>
    </source>
</evidence>
<dbReference type="InterPro" id="IPR036390">
    <property type="entry name" value="WH_DNA-bd_sf"/>
</dbReference>
<dbReference type="GO" id="GO:0016787">
    <property type="term" value="F:hydrolase activity"/>
    <property type="evidence" value="ECO:0007669"/>
    <property type="project" value="UniProtKB-KW"/>
</dbReference>
<dbReference type="PROSITE" id="PS51462">
    <property type="entry name" value="NUDIX"/>
    <property type="match status" value="1"/>
</dbReference>
<protein>
    <submittedName>
        <fullName evidence="4">Putative NUDIX hydrolase</fullName>
    </submittedName>
</protein>
<name>R4PUV6_9BACT</name>
<feature type="domain" description="Nudix hydrolase" evidence="3">
    <location>
        <begin position="81"/>
        <end position="218"/>
    </location>
</feature>
<dbReference type="PROSITE" id="PS00893">
    <property type="entry name" value="NUDIX_BOX"/>
    <property type="match status" value="1"/>
</dbReference>
<keyword evidence="5" id="KW-1185">Reference proteome</keyword>
<dbReference type="RefSeq" id="WP_015641405.1">
    <property type="nucleotide sequence ID" value="NC_021219.1"/>
</dbReference>
<keyword evidence="2 4" id="KW-0378">Hydrolase</keyword>
<dbReference type="OrthoDB" id="9794323at2"/>
<dbReference type="InterPro" id="IPR015797">
    <property type="entry name" value="NUDIX_hydrolase-like_dom_sf"/>
</dbReference>
<dbReference type="InterPro" id="IPR036388">
    <property type="entry name" value="WH-like_DNA-bd_sf"/>
</dbReference>
<sequence length="236" mass="27390">MSYEPIIHTVQASILRQLLFTPRASFADLQKETNLSSDHFTFHIKKLIESGLIEKNASQYQLTLTGKEYANRMDTDSHVIERQPKVSTLLIVERTLPDGTYQYLVQQRLKQPFYGFWGLFGGKVGWGESFEDTARRELKEESGLDGTFVYKFLHRKRDYKKSDNSLLEDKVFAVMFCDNASGTLKTEFEGGHNEWLTIDSLRAKDNYFSDAPLLLEMAHSPEQYIAKDYFYTSEEY</sequence>
<dbReference type="CDD" id="cd02883">
    <property type="entry name" value="NUDIX_Hydrolase"/>
    <property type="match status" value="1"/>
</dbReference>
<dbReference type="Gene3D" id="3.90.79.10">
    <property type="entry name" value="Nucleoside Triphosphate Pyrophosphohydrolase"/>
    <property type="match status" value="1"/>
</dbReference>
<dbReference type="SUPFAM" id="SSF46785">
    <property type="entry name" value="Winged helix' DNA-binding domain"/>
    <property type="match status" value="1"/>
</dbReference>
<proteinExistence type="predicted"/>
<dbReference type="PANTHER" id="PTHR43046">
    <property type="entry name" value="GDP-MANNOSE MANNOSYL HYDROLASE"/>
    <property type="match status" value="1"/>
</dbReference>
<dbReference type="STRING" id="1332188.L336_0246"/>
<evidence type="ECO:0000313" key="5">
    <source>
        <dbReference type="Proteomes" id="UP000013893"/>
    </source>
</evidence>
<accession>R4PUV6</accession>
<dbReference type="KEGG" id="saal:L336_0246"/>
<dbReference type="PANTHER" id="PTHR43046:SF14">
    <property type="entry name" value="MUTT_NUDIX FAMILY PROTEIN"/>
    <property type="match status" value="1"/>
</dbReference>
<dbReference type="Proteomes" id="UP000013893">
    <property type="component" value="Chromosome"/>
</dbReference>
<evidence type="ECO:0000259" key="3">
    <source>
        <dbReference type="PROSITE" id="PS51462"/>
    </source>
</evidence>
<dbReference type="Pfam" id="PF00293">
    <property type="entry name" value="NUDIX"/>
    <property type="match status" value="1"/>
</dbReference>
<evidence type="ECO:0000256" key="1">
    <source>
        <dbReference type="ARBA" id="ARBA00001946"/>
    </source>
</evidence>
<dbReference type="InterPro" id="IPR000086">
    <property type="entry name" value="NUDIX_hydrolase_dom"/>
</dbReference>
<dbReference type="EMBL" id="CP005957">
    <property type="protein sequence ID" value="AGL61955.1"/>
    <property type="molecule type" value="Genomic_DNA"/>
</dbReference>
<gene>
    <name evidence="4" type="ORF">L336_0246</name>
</gene>
<organism evidence="4 5">
    <name type="scientific">Candidatus Saccharimonas aalborgensis</name>
    <dbReference type="NCBI Taxonomy" id="1332188"/>
    <lineage>
        <taxon>Bacteria</taxon>
        <taxon>Candidatus Saccharimonadota</taxon>
        <taxon>Candidatus Saccharimonadia</taxon>
        <taxon>Candidatus Saccharimonadales</taxon>
        <taxon>Candidatus Saccharimonadaceae</taxon>
        <taxon>Candidatus Saccharimonas</taxon>
    </lineage>
</organism>
<dbReference type="SUPFAM" id="SSF55811">
    <property type="entry name" value="Nudix"/>
    <property type="match status" value="1"/>
</dbReference>
<dbReference type="AlphaFoldDB" id="R4PUV6"/>
<dbReference type="Gene3D" id="1.10.10.10">
    <property type="entry name" value="Winged helix-like DNA-binding domain superfamily/Winged helix DNA-binding domain"/>
    <property type="match status" value="1"/>
</dbReference>
<evidence type="ECO:0000256" key="2">
    <source>
        <dbReference type="ARBA" id="ARBA00022801"/>
    </source>
</evidence>
<dbReference type="Pfam" id="PF13412">
    <property type="entry name" value="HTH_24"/>
    <property type="match status" value="1"/>
</dbReference>
<dbReference type="HOGENOM" id="CLU_1173735_0_0_0"/>
<reference evidence="4 5" key="1">
    <citation type="journal article" date="2013" name="Nat. Biotechnol.">
        <title>Genome sequences of rare, uncultured bacteria obtained by differential coverage binning of multiple metagenomes.</title>
        <authorList>
            <person name="Albertsen M."/>
            <person name="Hugenholtz P."/>
            <person name="Skarshewski A."/>
            <person name="Nielsen K.L."/>
            <person name="Tyson G.W."/>
            <person name="Nielsen P.H."/>
        </authorList>
    </citation>
    <scope>NUCLEOTIDE SEQUENCE [LARGE SCALE GENOMIC DNA]</scope>
    <source>
        <strain evidence="4">TM71</strain>
    </source>
</reference>